<dbReference type="EMBL" id="JAOQKE010000007">
    <property type="protein sequence ID" value="MCU6725230.1"/>
    <property type="molecule type" value="Genomic_DNA"/>
</dbReference>
<dbReference type="Proteomes" id="UP001652338">
    <property type="component" value="Unassembled WGS sequence"/>
</dbReference>
<dbReference type="SUPFAM" id="SSF46689">
    <property type="entry name" value="Homeodomain-like"/>
    <property type="match status" value="1"/>
</dbReference>
<evidence type="ECO:0000259" key="5">
    <source>
        <dbReference type="PROSITE" id="PS50977"/>
    </source>
</evidence>
<dbReference type="InterPro" id="IPR009057">
    <property type="entry name" value="Homeodomain-like_sf"/>
</dbReference>
<evidence type="ECO:0000256" key="4">
    <source>
        <dbReference type="PROSITE-ProRule" id="PRU00335"/>
    </source>
</evidence>
<dbReference type="PROSITE" id="PS50977">
    <property type="entry name" value="HTH_TETR_2"/>
    <property type="match status" value="1"/>
</dbReference>
<feature type="DNA-binding region" description="H-T-H motif" evidence="4">
    <location>
        <begin position="24"/>
        <end position="43"/>
    </location>
</feature>
<dbReference type="Pfam" id="PF00440">
    <property type="entry name" value="TetR_N"/>
    <property type="match status" value="1"/>
</dbReference>
<dbReference type="Gene3D" id="1.10.357.10">
    <property type="entry name" value="Tetracycline Repressor, domain 2"/>
    <property type="match status" value="1"/>
</dbReference>
<dbReference type="RefSeq" id="WP_262654576.1">
    <property type="nucleotide sequence ID" value="NZ_JAOQKE010000007.1"/>
</dbReference>
<dbReference type="PRINTS" id="PR00455">
    <property type="entry name" value="HTHTETR"/>
</dbReference>
<dbReference type="PANTHER" id="PTHR30055">
    <property type="entry name" value="HTH-TYPE TRANSCRIPTIONAL REGULATOR RUTR"/>
    <property type="match status" value="1"/>
</dbReference>
<reference evidence="6 7" key="1">
    <citation type="journal article" date="2021" name="ISME Commun">
        <title>Automated analysis of genomic sequences facilitates high-throughput and comprehensive description of bacteria.</title>
        <authorList>
            <person name="Hitch T.C.A."/>
        </authorList>
    </citation>
    <scope>NUCLEOTIDE SEQUENCE [LARGE SCALE GENOMIC DNA]</scope>
    <source>
        <strain evidence="6 7">Sanger_29</strain>
    </source>
</reference>
<evidence type="ECO:0000256" key="1">
    <source>
        <dbReference type="ARBA" id="ARBA00023015"/>
    </source>
</evidence>
<keyword evidence="2 4" id="KW-0238">DNA-binding</keyword>
<keyword evidence="1" id="KW-0805">Transcription regulation</keyword>
<dbReference type="InterPro" id="IPR050109">
    <property type="entry name" value="HTH-type_TetR-like_transc_reg"/>
</dbReference>
<keyword evidence="3" id="KW-0804">Transcription</keyword>
<sequence>MDNRENILTCTLELFYQRGYDAVGIQEICQAAGITKPTLYHYFGSKYGLLEVLLEREFSGFFGRLSENARFQNGIEESLTAFAGTLIDFANENRKAYMLFMAFSYSARENEVYTAVRPYITQLYNLTVQLFEQASGQLGNMNGRQKQFAIGFLGLMNHYILFLGYQDGGEDNITVSEEQKGSLIHQFMHGIWT</sequence>
<evidence type="ECO:0000256" key="3">
    <source>
        <dbReference type="ARBA" id="ARBA00023163"/>
    </source>
</evidence>
<comment type="caution">
    <text evidence="6">The sequence shown here is derived from an EMBL/GenBank/DDBJ whole genome shotgun (WGS) entry which is preliminary data.</text>
</comment>
<keyword evidence="7" id="KW-1185">Reference proteome</keyword>
<dbReference type="InterPro" id="IPR001647">
    <property type="entry name" value="HTH_TetR"/>
</dbReference>
<evidence type="ECO:0000256" key="2">
    <source>
        <dbReference type="ARBA" id="ARBA00023125"/>
    </source>
</evidence>
<proteinExistence type="predicted"/>
<feature type="domain" description="HTH tetR-type" evidence="5">
    <location>
        <begin position="1"/>
        <end position="61"/>
    </location>
</feature>
<protein>
    <submittedName>
        <fullName evidence="6">TetR/AcrR family transcriptional regulator</fullName>
    </submittedName>
</protein>
<organism evidence="6 7">
    <name type="scientific">Muricoprocola aceti</name>
    <dbReference type="NCBI Taxonomy" id="2981772"/>
    <lineage>
        <taxon>Bacteria</taxon>
        <taxon>Bacillati</taxon>
        <taxon>Bacillota</taxon>
        <taxon>Clostridia</taxon>
        <taxon>Lachnospirales</taxon>
        <taxon>Lachnospiraceae</taxon>
        <taxon>Muricoprocola</taxon>
    </lineage>
</organism>
<name>A0ABT2SL66_9FIRM</name>
<accession>A0ABT2SL66</accession>
<evidence type="ECO:0000313" key="6">
    <source>
        <dbReference type="EMBL" id="MCU6725230.1"/>
    </source>
</evidence>
<evidence type="ECO:0000313" key="7">
    <source>
        <dbReference type="Proteomes" id="UP001652338"/>
    </source>
</evidence>
<gene>
    <name evidence="6" type="ORF">OCV47_07695</name>
</gene>
<dbReference type="PANTHER" id="PTHR30055:SF234">
    <property type="entry name" value="HTH-TYPE TRANSCRIPTIONAL REGULATOR BETI"/>
    <property type="match status" value="1"/>
</dbReference>